<comment type="caution">
    <text evidence="2">The sequence shown here is derived from an EMBL/GenBank/DDBJ whole genome shotgun (WGS) entry which is preliminary data.</text>
</comment>
<name>A0ABQ4MDC8_9BACL</name>
<dbReference type="InterPro" id="IPR006674">
    <property type="entry name" value="HD_domain"/>
</dbReference>
<dbReference type="Pfam" id="PF01966">
    <property type="entry name" value="HD"/>
    <property type="match status" value="1"/>
</dbReference>
<dbReference type="SMART" id="SM00471">
    <property type="entry name" value="HDc"/>
    <property type="match status" value="1"/>
</dbReference>
<dbReference type="Gene3D" id="1.10.472.50">
    <property type="entry name" value="HD-domain/PDEase-like"/>
    <property type="match status" value="1"/>
</dbReference>
<accession>A0ABQ4MDC8</accession>
<evidence type="ECO:0000259" key="1">
    <source>
        <dbReference type="PROSITE" id="PS51831"/>
    </source>
</evidence>
<proteinExistence type="predicted"/>
<reference evidence="2 3" key="1">
    <citation type="submission" date="2021-03" db="EMBL/GenBank/DDBJ databases">
        <title>Antimicrobial resistance genes in bacteria isolated from Japanese honey, and their potential for conferring macrolide and lincosamide resistance in the American foulbrood pathogen Paenibacillus larvae.</title>
        <authorList>
            <person name="Okamoto M."/>
            <person name="Kumagai M."/>
            <person name="Kanamori H."/>
            <person name="Takamatsu D."/>
        </authorList>
    </citation>
    <scope>NUCLEOTIDE SEQUENCE [LARGE SCALE GENOMIC DNA]</scope>
    <source>
        <strain evidence="2 3">J42TS3</strain>
    </source>
</reference>
<dbReference type="EMBL" id="BOSL01000007">
    <property type="protein sequence ID" value="GIP53637.1"/>
    <property type="molecule type" value="Genomic_DNA"/>
</dbReference>
<protein>
    <submittedName>
        <fullName evidence="2">Phosphohydrolase</fullName>
    </submittedName>
</protein>
<feature type="domain" description="HD" evidence="1">
    <location>
        <begin position="27"/>
        <end position="130"/>
    </location>
</feature>
<dbReference type="SUPFAM" id="SSF109604">
    <property type="entry name" value="HD-domain/PDEase-like"/>
    <property type="match status" value="1"/>
</dbReference>
<sequence length="217" mass="25221">MYSNEELIKLAEDFVKEELGPDPSGHDWWHCDRVRNLALEIAKNEQAGADIFICELAALLHDIADVKLNESKQAGIDKVRNWMQQRIDDKECIDKVVTIISSISYNGGQNKPMETIEGQIVQDADRLDALGAIGIARTFVYSGWKGQLIHNPEQDFTDKDYRSNGKTAIYHFYEKLLKLKDLMNTNYAKELAEKRHKFMEEYLNQFYQEWNFKENQP</sequence>
<dbReference type="Proteomes" id="UP000679992">
    <property type="component" value="Unassembled WGS sequence"/>
</dbReference>
<evidence type="ECO:0000313" key="2">
    <source>
        <dbReference type="EMBL" id="GIP53637.1"/>
    </source>
</evidence>
<dbReference type="Gene3D" id="1.20.58.1910">
    <property type="match status" value="1"/>
</dbReference>
<gene>
    <name evidence="2" type="ORF">J42TS3_26720</name>
</gene>
<evidence type="ECO:0000313" key="3">
    <source>
        <dbReference type="Proteomes" id="UP000679992"/>
    </source>
</evidence>
<dbReference type="PANTHER" id="PTHR33594">
    <property type="entry name" value="SUPERFAMILY HYDROLASE, PUTATIVE (AFU_ORTHOLOGUE AFUA_1G03035)-RELATED"/>
    <property type="match status" value="1"/>
</dbReference>
<dbReference type="CDD" id="cd00077">
    <property type="entry name" value="HDc"/>
    <property type="match status" value="1"/>
</dbReference>
<dbReference type="PANTHER" id="PTHR33594:SF1">
    <property type="entry name" value="HD_PDEASE DOMAIN-CONTAINING PROTEIN"/>
    <property type="match status" value="1"/>
</dbReference>
<organism evidence="2 3">
    <name type="scientific">Paenibacillus vini</name>
    <dbReference type="NCBI Taxonomy" id="1476024"/>
    <lineage>
        <taxon>Bacteria</taxon>
        <taxon>Bacillati</taxon>
        <taxon>Bacillota</taxon>
        <taxon>Bacilli</taxon>
        <taxon>Bacillales</taxon>
        <taxon>Paenibacillaceae</taxon>
        <taxon>Paenibacillus</taxon>
    </lineage>
</organism>
<dbReference type="InterPro" id="IPR003607">
    <property type="entry name" value="HD/PDEase_dom"/>
</dbReference>
<keyword evidence="3" id="KW-1185">Reference proteome</keyword>
<dbReference type="PROSITE" id="PS51831">
    <property type="entry name" value="HD"/>
    <property type="match status" value="1"/>
</dbReference>